<dbReference type="Proteomes" id="UP001501788">
    <property type="component" value="Unassembled WGS sequence"/>
</dbReference>
<keyword evidence="2" id="KW-1185">Reference proteome</keyword>
<evidence type="ECO:0000313" key="1">
    <source>
        <dbReference type="EMBL" id="GAA4417742.1"/>
    </source>
</evidence>
<name>A0ABP8KXA6_9BURK</name>
<dbReference type="Pfam" id="PF12487">
    <property type="entry name" value="DUF3703"/>
    <property type="match status" value="1"/>
</dbReference>
<reference evidence="2" key="1">
    <citation type="journal article" date="2019" name="Int. J. Syst. Evol. Microbiol.">
        <title>The Global Catalogue of Microorganisms (GCM) 10K type strain sequencing project: providing services to taxonomists for standard genome sequencing and annotation.</title>
        <authorList>
            <consortium name="The Broad Institute Genomics Platform"/>
            <consortium name="The Broad Institute Genome Sequencing Center for Infectious Disease"/>
            <person name="Wu L."/>
            <person name="Ma J."/>
        </authorList>
    </citation>
    <scope>NUCLEOTIDE SEQUENCE [LARGE SCALE GENOMIC DNA]</scope>
    <source>
        <strain evidence="2">JCM 31890</strain>
    </source>
</reference>
<dbReference type="InterPro" id="IPR022172">
    <property type="entry name" value="DUF3703"/>
</dbReference>
<dbReference type="RefSeq" id="WP_345060288.1">
    <property type="nucleotide sequence ID" value="NZ_BAABEX010000002.1"/>
</dbReference>
<comment type="caution">
    <text evidence="1">The sequence shown here is derived from an EMBL/GenBank/DDBJ whole genome shotgun (WGS) entry which is preliminary data.</text>
</comment>
<sequence length="133" mass="14879">MNLNEPWRTNDPQAHTRAVEWLLAQGRATDSPAAERWRWLEAAHVLGQPVWRLHARTHAAMARQAFADRDARECGGQWLRWILTVPGHALRRLPAGNLGRARISPFASMEVPAELTDRIRQALVAANAVPPSA</sequence>
<accession>A0ABP8KXA6</accession>
<dbReference type="EMBL" id="BAABEX010000002">
    <property type="protein sequence ID" value="GAA4417742.1"/>
    <property type="molecule type" value="Genomic_DNA"/>
</dbReference>
<gene>
    <name evidence="1" type="ORF">GCM10023090_01740</name>
</gene>
<organism evidence="1 2">
    <name type="scientific">Acidovorax lacteus</name>
    <dbReference type="NCBI Taxonomy" id="1924988"/>
    <lineage>
        <taxon>Bacteria</taxon>
        <taxon>Pseudomonadati</taxon>
        <taxon>Pseudomonadota</taxon>
        <taxon>Betaproteobacteria</taxon>
        <taxon>Burkholderiales</taxon>
        <taxon>Comamonadaceae</taxon>
        <taxon>Acidovorax</taxon>
    </lineage>
</organism>
<evidence type="ECO:0000313" key="2">
    <source>
        <dbReference type="Proteomes" id="UP001501788"/>
    </source>
</evidence>
<protein>
    <recommendedName>
        <fullName evidence="3">DUF3703 domain-containing protein</fullName>
    </recommendedName>
</protein>
<proteinExistence type="predicted"/>
<evidence type="ECO:0008006" key="3">
    <source>
        <dbReference type="Google" id="ProtNLM"/>
    </source>
</evidence>